<comment type="subcellular location">
    <subcellularLocation>
        <location evidence="1 5">Cytoplasm</location>
    </subcellularLocation>
</comment>
<dbReference type="Pfam" id="PF02631">
    <property type="entry name" value="RecX_HTH2"/>
    <property type="match status" value="1"/>
</dbReference>
<dbReference type="HAMAP" id="MF_01114">
    <property type="entry name" value="RecX"/>
    <property type="match status" value="1"/>
</dbReference>
<dbReference type="Gene3D" id="1.10.10.10">
    <property type="entry name" value="Winged helix-like DNA-binding domain superfamily/Winged helix DNA-binding domain"/>
    <property type="match status" value="2"/>
</dbReference>
<protein>
    <recommendedName>
        <fullName evidence="3 5">Regulatory protein RecX</fullName>
    </recommendedName>
</protein>
<comment type="function">
    <text evidence="5">Modulates RecA activity.</text>
</comment>
<name>A0A1I1XJ95_9ACTN</name>
<dbReference type="GO" id="GO:0006282">
    <property type="term" value="P:regulation of DNA repair"/>
    <property type="evidence" value="ECO:0007669"/>
    <property type="project" value="UniProtKB-UniRule"/>
</dbReference>
<evidence type="ECO:0000313" key="11">
    <source>
        <dbReference type="Proteomes" id="UP000198716"/>
    </source>
</evidence>
<feature type="region of interest" description="Disordered" evidence="6">
    <location>
        <begin position="1"/>
        <end position="52"/>
    </location>
</feature>
<sequence length="218" mass="23795">MAETESVADGTAPRPDEMSTSDPSSSAEISEAAPGDTPADSGDTTGKSADERTARDTVYRLLAIRARSRAELLRALLRGGVAPETAEEVLDKFVAAGLVDDAAFAAEWVRGRHRQRGLGRGALREELREKGIEEETAAEALHEVDTDSEVERARELVRRKSRGMSGVEPRARMRRLLGMLARKGYGQALAFRVVREELEATEAGSSLSDDEPWFEPEE</sequence>
<feature type="domain" description="RecX first three-helical" evidence="9">
    <location>
        <begin position="54"/>
        <end position="92"/>
    </location>
</feature>
<dbReference type="InterPro" id="IPR003783">
    <property type="entry name" value="Regulatory_RecX"/>
</dbReference>
<evidence type="ECO:0000259" key="8">
    <source>
        <dbReference type="Pfam" id="PF21981"/>
    </source>
</evidence>
<evidence type="ECO:0000256" key="1">
    <source>
        <dbReference type="ARBA" id="ARBA00004496"/>
    </source>
</evidence>
<evidence type="ECO:0000256" key="5">
    <source>
        <dbReference type="HAMAP-Rule" id="MF_01114"/>
    </source>
</evidence>
<evidence type="ECO:0000313" key="10">
    <source>
        <dbReference type="EMBL" id="SFE05460.1"/>
    </source>
</evidence>
<dbReference type="Pfam" id="PF21982">
    <property type="entry name" value="RecX_HTH1"/>
    <property type="match status" value="1"/>
</dbReference>
<dbReference type="InterPro" id="IPR036388">
    <property type="entry name" value="WH-like_DNA-bd_sf"/>
</dbReference>
<feature type="domain" description="RecX third three-helical" evidence="8">
    <location>
        <begin position="147"/>
        <end position="194"/>
    </location>
</feature>
<accession>A0A1I1XJ95</accession>
<dbReference type="PANTHER" id="PTHR33602">
    <property type="entry name" value="REGULATORY PROTEIN RECX FAMILY PROTEIN"/>
    <property type="match status" value="1"/>
</dbReference>
<dbReference type="EMBL" id="FOMZ01000007">
    <property type="protein sequence ID" value="SFE05460.1"/>
    <property type="molecule type" value="Genomic_DNA"/>
</dbReference>
<gene>
    <name evidence="5" type="primary">recX</name>
    <name evidence="10" type="ORF">SAMN04487819_10781</name>
</gene>
<dbReference type="InterPro" id="IPR053926">
    <property type="entry name" value="RecX_HTH_1st"/>
</dbReference>
<dbReference type="InterPro" id="IPR053925">
    <property type="entry name" value="RecX_HTH_3rd"/>
</dbReference>
<feature type="domain" description="RecX second three-helical" evidence="7">
    <location>
        <begin position="100"/>
        <end position="141"/>
    </location>
</feature>
<comment type="similarity">
    <text evidence="2 5">Belongs to the RecX family.</text>
</comment>
<evidence type="ECO:0000256" key="4">
    <source>
        <dbReference type="ARBA" id="ARBA00022490"/>
    </source>
</evidence>
<organism evidence="10 11">
    <name type="scientific">Actinopolyspora alba</name>
    <dbReference type="NCBI Taxonomy" id="673379"/>
    <lineage>
        <taxon>Bacteria</taxon>
        <taxon>Bacillati</taxon>
        <taxon>Actinomycetota</taxon>
        <taxon>Actinomycetes</taxon>
        <taxon>Actinopolysporales</taxon>
        <taxon>Actinopolysporaceae</taxon>
        <taxon>Actinopolyspora</taxon>
        <taxon>Actinopolyspora alba group</taxon>
    </lineage>
</organism>
<dbReference type="AlphaFoldDB" id="A0A1I1XJ95"/>
<reference evidence="11" key="1">
    <citation type="submission" date="2016-10" db="EMBL/GenBank/DDBJ databases">
        <authorList>
            <person name="Varghese N."/>
            <person name="Submissions S."/>
        </authorList>
    </citation>
    <scope>NUCLEOTIDE SEQUENCE [LARGE SCALE GENOMIC DNA]</scope>
    <source>
        <strain evidence="11">DSM 45004</strain>
    </source>
</reference>
<keyword evidence="4 5" id="KW-0963">Cytoplasm</keyword>
<dbReference type="PANTHER" id="PTHR33602:SF1">
    <property type="entry name" value="REGULATORY PROTEIN RECX FAMILY PROTEIN"/>
    <property type="match status" value="1"/>
</dbReference>
<dbReference type="InterPro" id="IPR053924">
    <property type="entry name" value="RecX_HTH_2nd"/>
</dbReference>
<dbReference type="Pfam" id="PF21981">
    <property type="entry name" value="RecX_HTH3"/>
    <property type="match status" value="1"/>
</dbReference>
<evidence type="ECO:0000256" key="2">
    <source>
        <dbReference type="ARBA" id="ARBA00009695"/>
    </source>
</evidence>
<feature type="compositionally biased region" description="Low complexity" evidence="6">
    <location>
        <begin position="20"/>
        <end position="34"/>
    </location>
</feature>
<evidence type="ECO:0000259" key="7">
    <source>
        <dbReference type="Pfam" id="PF02631"/>
    </source>
</evidence>
<evidence type="ECO:0000256" key="6">
    <source>
        <dbReference type="SAM" id="MobiDB-lite"/>
    </source>
</evidence>
<evidence type="ECO:0000256" key="3">
    <source>
        <dbReference type="ARBA" id="ARBA00018111"/>
    </source>
</evidence>
<keyword evidence="11" id="KW-1185">Reference proteome</keyword>
<proteinExistence type="inferred from homology"/>
<dbReference type="GO" id="GO:0005737">
    <property type="term" value="C:cytoplasm"/>
    <property type="evidence" value="ECO:0007669"/>
    <property type="project" value="UniProtKB-SubCell"/>
</dbReference>
<evidence type="ECO:0000259" key="9">
    <source>
        <dbReference type="Pfam" id="PF21982"/>
    </source>
</evidence>
<dbReference type="Proteomes" id="UP000198716">
    <property type="component" value="Unassembled WGS sequence"/>
</dbReference>